<evidence type="ECO:0000256" key="2">
    <source>
        <dbReference type="ARBA" id="ARBA00008184"/>
    </source>
</evidence>
<dbReference type="GO" id="GO:0005739">
    <property type="term" value="C:mitochondrion"/>
    <property type="evidence" value="ECO:0007669"/>
    <property type="project" value="UniProtKB-SubCell"/>
</dbReference>
<evidence type="ECO:0000256" key="9">
    <source>
        <dbReference type="RuleBase" id="RU003780"/>
    </source>
</evidence>
<sequence length="362" mass="40416">MRTLNDWLVKPKEATTIAAAPGAENEGLTSNGKKRSATEAGYDELARKATPPGGRSTDPVADLGRPTEVPAYMEEERVTMHPSWFNRLSPEMRKPYFRKLKEFVASERKSHTVYPPADMVYSWAKNPFLEVKVVILGQDPYHGPGQAHGLSFSVLPGVRNPPSLVNIYKELQSDVGITPPSHGYLAGWARQGVLLLNATLTVRQAQANSHAKSDSGKFTDSVIKLVNEQVPHAVFILWGAFAQKKGAMIDKKKHCVINAVHPSPLSAHRGFFGSKPFSKANAYLRSKGINEIDWSDLPEEDPKEVEDPHGVLEQEEKRKEEDPEEEKQEKEKDKQEEKDQENEKQEEKQEDVGSSALLKDNC</sequence>
<dbReference type="OrthoDB" id="10031947at2759"/>
<keyword evidence="13" id="KW-1185">Reference proteome</keyword>
<evidence type="ECO:0000256" key="8">
    <source>
        <dbReference type="PROSITE-ProRule" id="PRU10072"/>
    </source>
</evidence>
<dbReference type="EMBL" id="QEAP01000450">
    <property type="protein sequence ID" value="TPX66311.1"/>
    <property type="molecule type" value="Genomic_DNA"/>
</dbReference>
<comment type="subcellular location">
    <subcellularLocation>
        <location evidence="7">Mitochondrion</location>
    </subcellularLocation>
    <subcellularLocation>
        <location evidence="7">Nucleus</location>
    </subcellularLocation>
</comment>
<dbReference type="STRING" id="246404.A0A507ER36"/>
<dbReference type="Pfam" id="PF03167">
    <property type="entry name" value="UDG"/>
    <property type="match status" value="1"/>
</dbReference>
<evidence type="ECO:0000256" key="3">
    <source>
        <dbReference type="ARBA" id="ARBA00012030"/>
    </source>
</evidence>
<dbReference type="GO" id="GO:0004844">
    <property type="term" value="F:uracil DNA N-glycosylase activity"/>
    <property type="evidence" value="ECO:0007669"/>
    <property type="project" value="UniProtKB-UniRule"/>
</dbReference>
<feature type="compositionally biased region" description="Acidic residues" evidence="10">
    <location>
        <begin position="294"/>
        <end position="304"/>
    </location>
</feature>
<keyword evidence="7" id="KW-0496">Mitochondrion</keyword>
<dbReference type="NCBIfam" id="NF003588">
    <property type="entry name" value="PRK05254.1-1"/>
    <property type="match status" value="1"/>
</dbReference>
<feature type="region of interest" description="Disordered" evidence="10">
    <location>
        <begin position="294"/>
        <end position="362"/>
    </location>
</feature>
<gene>
    <name evidence="7" type="primary">UNG1</name>
    <name evidence="12" type="ORF">CcCBS67573_g07882</name>
</gene>
<dbReference type="PANTHER" id="PTHR11264">
    <property type="entry name" value="URACIL-DNA GLYCOSYLASE"/>
    <property type="match status" value="1"/>
</dbReference>
<feature type="domain" description="Uracil-DNA glycosylase-like" evidence="11">
    <location>
        <begin position="124"/>
        <end position="284"/>
    </location>
</feature>
<dbReference type="PANTHER" id="PTHR11264:SF0">
    <property type="entry name" value="URACIL-DNA GLYCOSYLASE"/>
    <property type="match status" value="1"/>
</dbReference>
<evidence type="ECO:0000256" key="1">
    <source>
        <dbReference type="ARBA" id="ARBA00001400"/>
    </source>
</evidence>
<keyword evidence="4 7" id="KW-0227">DNA damage</keyword>
<dbReference type="NCBIfam" id="NF003592">
    <property type="entry name" value="PRK05254.1-5"/>
    <property type="match status" value="1"/>
</dbReference>
<evidence type="ECO:0000256" key="4">
    <source>
        <dbReference type="ARBA" id="ARBA00022763"/>
    </source>
</evidence>
<keyword evidence="6 7" id="KW-0234">DNA repair</keyword>
<evidence type="ECO:0000256" key="5">
    <source>
        <dbReference type="ARBA" id="ARBA00022801"/>
    </source>
</evidence>
<comment type="catalytic activity">
    <reaction evidence="1 7 9">
        <text>Hydrolyzes single-stranded DNA or mismatched double-stranded DNA and polynucleotides, releasing free uracil.</text>
        <dbReference type="EC" id="3.2.2.27"/>
    </reaction>
</comment>
<comment type="function">
    <text evidence="7 9">Excises uracil residues from the DNA which can arise as a result of misincorporation of dUMP residues by DNA polymerase or due to deamination of cytosine.</text>
</comment>
<dbReference type="SMART" id="SM00986">
    <property type="entry name" value="UDG"/>
    <property type="match status" value="1"/>
</dbReference>
<evidence type="ECO:0000313" key="13">
    <source>
        <dbReference type="Proteomes" id="UP000320333"/>
    </source>
</evidence>
<comment type="similarity">
    <text evidence="2 7 9">Belongs to the uracil-DNA glycosylase (UDG) superfamily. UNG family.</text>
</comment>
<dbReference type="PROSITE" id="PS00130">
    <property type="entry name" value="U_DNA_GLYCOSYLASE"/>
    <property type="match status" value="1"/>
</dbReference>
<feature type="compositionally biased region" description="Basic and acidic residues" evidence="10">
    <location>
        <begin position="305"/>
        <end position="351"/>
    </location>
</feature>
<dbReference type="CDD" id="cd10027">
    <property type="entry name" value="UDG-F1-like"/>
    <property type="match status" value="1"/>
</dbReference>
<keyword evidence="5 7" id="KW-0378">Hydrolase</keyword>
<dbReference type="SMART" id="SM00987">
    <property type="entry name" value="UreE_C"/>
    <property type="match status" value="1"/>
</dbReference>
<dbReference type="FunFam" id="3.40.470.10:FF:000001">
    <property type="entry name" value="Uracil-DNA glycosylase"/>
    <property type="match status" value="1"/>
</dbReference>
<evidence type="ECO:0000256" key="10">
    <source>
        <dbReference type="SAM" id="MobiDB-lite"/>
    </source>
</evidence>
<proteinExistence type="inferred from homology"/>
<dbReference type="GO" id="GO:0005634">
    <property type="term" value="C:nucleus"/>
    <property type="evidence" value="ECO:0007669"/>
    <property type="project" value="UniProtKB-SubCell"/>
</dbReference>
<organism evidence="12 13">
    <name type="scientific">Chytriomyces confervae</name>
    <dbReference type="NCBI Taxonomy" id="246404"/>
    <lineage>
        <taxon>Eukaryota</taxon>
        <taxon>Fungi</taxon>
        <taxon>Fungi incertae sedis</taxon>
        <taxon>Chytridiomycota</taxon>
        <taxon>Chytridiomycota incertae sedis</taxon>
        <taxon>Chytridiomycetes</taxon>
        <taxon>Chytridiales</taxon>
        <taxon>Chytriomycetaceae</taxon>
        <taxon>Chytriomyces</taxon>
    </lineage>
</organism>
<comment type="caution">
    <text evidence="12">The sequence shown here is derived from an EMBL/GenBank/DDBJ whole genome shotgun (WGS) entry which is preliminary data.</text>
</comment>
<keyword evidence="7" id="KW-0539">Nucleus</keyword>
<reference evidence="12 13" key="1">
    <citation type="journal article" date="2019" name="Sci. Rep.">
        <title>Comparative genomics of chytrid fungi reveal insights into the obligate biotrophic and pathogenic lifestyle of Synchytrium endobioticum.</title>
        <authorList>
            <person name="van de Vossenberg B.T.L.H."/>
            <person name="Warris S."/>
            <person name="Nguyen H.D.T."/>
            <person name="van Gent-Pelzer M.P.E."/>
            <person name="Joly D.L."/>
            <person name="van de Geest H.C."/>
            <person name="Bonants P.J.M."/>
            <person name="Smith D.S."/>
            <person name="Levesque C.A."/>
            <person name="van der Lee T.A.J."/>
        </authorList>
    </citation>
    <scope>NUCLEOTIDE SEQUENCE [LARGE SCALE GENOMIC DNA]</scope>
    <source>
        <strain evidence="12 13">CBS 675.73</strain>
    </source>
</reference>
<dbReference type="NCBIfam" id="NF003589">
    <property type="entry name" value="PRK05254.1-2"/>
    <property type="match status" value="1"/>
</dbReference>
<evidence type="ECO:0000256" key="6">
    <source>
        <dbReference type="ARBA" id="ARBA00023204"/>
    </source>
</evidence>
<dbReference type="NCBIfam" id="TIGR00628">
    <property type="entry name" value="ung"/>
    <property type="match status" value="1"/>
</dbReference>
<dbReference type="InterPro" id="IPR005122">
    <property type="entry name" value="Uracil-DNA_glycosylase-like"/>
</dbReference>
<evidence type="ECO:0000256" key="7">
    <source>
        <dbReference type="HAMAP-Rule" id="MF_03166"/>
    </source>
</evidence>
<dbReference type="Proteomes" id="UP000320333">
    <property type="component" value="Unassembled WGS sequence"/>
</dbReference>
<name>A0A507ER36_9FUNG</name>
<dbReference type="InterPro" id="IPR018085">
    <property type="entry name" value="Ura-DNA_Glyclase_AS"/>
</dbReference>
<feature type="active site" description="Proton acceptor" evidence="7 8">
    <location>
        <position position="139"/>
    </location>
</feature>
<dbReference type="GO" id="GO:0097510">
    <property type="term" value="P:base-excision repair, AP site formation via deaminated base removal"/>
    <property type="evidence" value="ECO:0007669"/>
    <property type="project" value="TreeGrafter"/>
</dbReference>
<dbReference type="SUPFAM" id="SSF52141">
    <property type="entry name" value="Uracil-DNA glycosylase-like"/>
    <property type="match status" value="1"/>
</dbReference>
<dbReference type="InterPro" id="IPR002043">
    <property type="entry name" value="UDG_fam1"/>
</dbReference>
<evidence type="ECO:0000259" key="11">
    <source>
        <dbReference type="SMART" id="SM00986"/>
    </source>
</evidence>
<dbReference type="HAMAP" id="MF_00148">
    <property type="entry name" value="UDG"/>
    <property type="match status" value="1"/>
</dbReference>
<protein>
    <recommendedName>
        <fullName evidence="3 7">Uracil-DNA glycosylase</fullName>
        <shortName evidence="7">UDG</shortName>
        <ecNumber evidence="3 7">3.2.2.27</ecNumber>
    </recommendedName>
</protein>
<dbReference type="AlphaFoldDB" id="A0A507ER36"/>
<accession>A0A507ER36</accession>
<dbReference type="NCBIfam" id="NF003591">
    <property type="entry name" value="PRK05254.1-4"/>
    <property type="match status" value="1"/>
</dbReference>
<dbReference type="InterPro" id="IPR036895">
    <property type="entry name" value="Uracil-DNA_glycosylase-like_sf"/>
</dbReference>
<dbReference type="Gene3D" id="3.40.470.10">
    <property type="entry name" value="Uracil-DNA glycosylase-like domain"/>
    <property type="match status" value="1"/>
</dbReference>
<feature type="region of interest" description="Disordered" evidence="10">
    <location>
        <begin position="18"/>
        <end position="66"/>
    </location>
</feature>
<dbReference type="EC" id="3.2.2.27" evidence="3 7"/>
<evidence type="ECO:0000313" key="12">
    <source>
        <dbReference type="EMBL" id="TPX66311.1"/>
    </source>
</evidence>